<keyword evidence="3" id="KW-1185">Reference proteome</keyword>
<evidence type="ECO:0000313" key="3">
    <source>
        <dbReference type="Proteomes" id="UP001334084"/>
    </source>
</evidence>
<dbReference type="AlphaFoldDB" id="A0AAX4J7Z7"/>
<dbReference type="EMBL" id="CP142726">
    <property type="protein sequence ID" value="WUR02075.1"/>
    <property type="molecule type" value="Genomic_DNA"/>
</dbReference>
<protein>
    <submittedName>
        <fullName evidence="2">SP-containing membrane protein</fullName>
    </submittedName>
</protein>
<gene>
    <name evidence="2" type="ORF">VNE69_01017</name>
</gene>
<proteinExistence type="predicted"/>
<dbReference type="GeneID" id="90539882"/>
<feature type="transmembrane region" description="Helical" evidence="1">
    <location>
        <begin position="33"/>
        <end position="52"/>
    </location>
</feature>
<feature type="transmembrane region" description="Helical" evidence="1">
    <location>
        <begin position="88"/>
        <end position="106"/>
    </location>
</feature>
<keyword evidence="1" id="KW-0812">Transmembrane</keyword>
<dbReference type="KEGG" id="vnx:VNE69_01017"/>
<feature type="transmembrane region" description="Helical" evidence="1">
    <location>
        <begin position="137"/>
        <end position="156"/>
    </location>
</feature>
<feature type="transmembrane region" description="Helical" evidence="1">
    <location>
        <begin position="64"/>
        <end position="82"/>
    </location>
</feature>
<keyword evidence="1" id="KW-1133">Transmembrane helix</keyword>
<feature type="transmembrane region" description="Helical" evidence="1">
    <location>
        <begin position="113"/>
        <end position="131"/>
    </location>
</feature>
<name>A0AAX4J7Z7_9MICR</name>
<sequence length="252" mass="28228">MIILIRFINATKNEFVNTIGIQIPSVAKENTGILYRIIYSVLLCFFIIFIMRRKSLFIGLQQQAIILQGMFFGIEVVLESFGIKWFGLFYWLIAIITAPVCAIISVNDKFLRIFLCMVNSFGICYLSAVIFRVSSTIKLGVLGIVLYLLLILLYNGTAKAQLCFAKTFTVTISVLSIIQMTNLINIFKGIHGTSQESVVKKIIYFGISGVVLSIVGIYFVSFTFYSDWAEEKANKIETATKNAVKKETPASA</sequence>
<evidence type="ECO:0000256" key="1">
    <source>
        <dbReference type="SAM" id="Phobius"/>
    </source>
</evidence>
<feature type="transmembrane region" description="Helical" evidence="1">
    <location>
        <begin position="168"/>
        <end position="190"/>
    </location>
</feature>
<keyword evidence="1" id="KW-0472">Membrane</keyword>
<reference evidence="2" key="1">
    <citation type="journal article" date="2024" name="BMC Genomics">
        <title>Functional annotation of a divergent genome using sequence and structure-based similarity.</title>
        <authorList>
            <person name="Svedberg D."/>
            <person name="Winiger R.R."/>
            <person name="Berg A."/>
            <person name="Sharma H."/>
            <person name="Tellgren-Roth C."/>
            <person name="Debrunner-Vossbrinck B.A."/>
            <person name="Vossbrinck C.R."/>
            <person name="Barandun J."/>
        </authorList>
    </citation>
    <scope>NUCLEOTIDE SEQUENCE</scope>
    <source>
        <strain evidence="2">Illinois isolate</strain>
    </source>
</reference>
<dbReference type="RefSeq" id="XP_065328220.1">
    <property type="nucleotide sequence ID" value="XM_065472148.1"/>
</dbReference>
<dbReference type="Proteomes" id="UP001334084">
    <property type="component" value="Chromosome 1"/>
</dbReference>
<accession>A0AAX4J7Z7</accession>
<feature type="transmembrane region" description="Helical" evidence="1">
    <location>
        <begin position="202"/>
        <end position="225"/>
    </location>
</feature>
<evidence type="ECO:0000313" key="2">
    <source>
        <dbReference type="EMBL" id="WUR02075.1"/>
    </source>
</evidence>
<organism evidence="2 3">
    <name type="scientific">Vairimorpha necatrix</name>
    <dbReference type="NCBI Taxonomy" id="6039"/>
    <lineage>
        <taxon>Eukaryota</taxon>
        <taxon>Fungi</taxon>
        <taxon>Fungi incertae sedis</taxon>
        <taxon>Microsporidia</taxon>
        <taxon>Nosematidae</taxon>
        <taxon>Vairimorpha</taxon>
    </lineage>
</organism>